<keyword evidence="2" id="KW-1185">Reference proteome</keyword>
<accession>A0A7D5KJQ3</accession>
<dbReference type="AlphaFoldDB" id="A0A7D5KJQ3"/>
<evidence type="ECO:0000313" key="1">
    <source>
        <dbReference type="EMBL" id="QLG49639.1"/>
    </source>
</evidence>
<dbReference type="RefSeq" id="WP_179261387.1">
    <property type="nucleotide sequence ID" value="NZ_CP058601.1"/>
</dbReference>
<sequence length="70" mass="8262">MKEDESAGESYIVEAEYSDEQIEEIEDEIERQLIDRGVNTQRVDITDTLRRSDTWECHHYKNCLTICVPL</sequence>
<protein>
    <submittedName>
        <fullName evidence="1">Uncharacterized protein</fullName>
    </submittedName>
</protein>
<dbReference type="GeneID" id="56034143"/>
<dbReference type="Proteomes" id="UP000509241">
    <property type="component" value="Chromosome"/>
</dbReference>
<dbReference type="EMBL" id="CP058601">
    <property type="protein sequence ID" value="QLG49639.1"/>
    <property type="molecule type" value="Genomic_DNA"/>
</dbReference>
<dbReference type="KEGG" id="haly:HYG82_12590"/>
<evidence type="ECO:0000313" key="2">
    <source>
        <dbReference type="Proteomes" id="UP000509241"/>
    </source>
</evidence>
<dbReference type="OrthoDB" id="382686at2157"/>
<name>A0A7D5KJQ3_9EURY</name>
<proteinExistence type="predicted"/>
<reference evidence="1 2" key="1">
    <citation type="submission" date="2020-07" db="EMBL/GenBank/DDBJ databases">
        <authorList>
            <person name="Cui H."/>
        </authorList>
    </citation>
    <scope>NUCLEOTIDE SEQUENCE [LARGE SCALE GENOMIC DNA]</scope>
    <source>
        <strain evidence="1 2">YPL8</strain>
    </source>
</reference>
<gene>
    <name evidence="1" type="ORF">HYG82_12590</name>
</gene>
<organism evidence="1 2">
    <name type="scientific">Natrinema halophilum</name>
    <dbReference type="NCBI Taxonomy" id="1699371"/>
    <lineage>
        <taxon>Archaea</taxon>
        <taxon>Methanobacteriati</taxon>
        <taxon>Methanobacteriota</taxon>
        <taxon>Stenosarchaea group</taxon>
        <taxon>Halobacteria</taxon>
        <taxon>Halobacteriales</taxon>
        <taxon>Natrialbaceae</taxon>
        <taxon>Natrinema</taxon>
    </lineage>
</organism>